<dbReference type="AlphaFoldDB" id="A0A368G269"/>
<comment type="caution">
    <text evidence="2">The sequence shown here is derived from an EMBL/GenBank/DDBJ whole genome shotgun (WGS) entry which is preliminary data.</text>
</comment>
<dbReference type="GO" id="GO:0070390">
    <property type="term" value="C:transcription export complex 2"/>
    <property type="evidence" value="ECO:0007669"/>
    <property type="project" value="TreeGrafter"/>
</dbReference>
<evidence type="ECO:0000313" key="3">
    <source>
        <dbReference type="Proteomes" id="UP000252519"/>
    </source>
</evidence>
<dbReference type="PANTHER" id="PTHR12436">
    <property type="entry name" value="80 KDA MCM3-ASSOCIATED PROTEIN"/>
    <property type="match status" value="1"/>
</dbReference>
<dbReference type="Gene3D" id="1.25.40.990">
    <property type="match status" value="1"/>
</dbReference>
<dbReference type="Proteomes" id="UP000252519">
    <property type="component" value="Unassembled WGS sequence"/>
</dbReference>
<gene>
    <name evidence="2" type="ORF">ANCCAN_17419</name>
</gene>
<dbReference type="OrthoDB" id="264795at2759"/>
<dbReference type="InterPro" id="IPR005062">
    <property type="entry name" value="SAC3/GANP/THP3_conserved"/>
</dbReference>
<accession>A0A368G269</accession>
<dbReference type="InterPro" id="IPR045107">
    <property type="entry name" value="SAC3/GANP/THP3"/>
</dbReference>
<evidence type="ECO:0000313" key="2">
    <source>
        <dbReference type="EMBL" id="RCN36687.1"/>
    </source>
</evidence>
<dbReference type="Pfam" id="PF03399">
    <property type="entry name" value="SAC3_GANP"/>
    <property type="match status" value="1"/>
</dbReference>
<reference evidence="2 3" key="1">
    <citation type="submission" date="2014-10" db="EMBL/GenBank/DDBJ databases">
        <title>Draft genome of the hookworm Ancylostoma caninum.</title>
        <authorList>
            <person name="Mitreva M."/>
        </authorList>
    </citation>
    <scope>NUCLEOTIDE SEQUENCE [LARGE SCALE GENOMIC DNA]</scope>
    <source>
        <strain evidence="2 3">Baltimore</strain>
    </source>
</reference>
<organism evidence="2 3">
    <name type="scientific">Ancylostoma caninum</name>
    <name type="common">Dog hookworm</name>
    <dbReference type="NCBI Taxonomy" id="29170"/>
    <lineage>
        <taxon>Eukaryota</taxon>
        <taxon>Metazoa</taxon>
        <taxon>Ecdysozoa</taxon>
        <taxon>Nematoda</taxon>
        <taxon>Chromadorea</taxon>
        <taxon>Rhabditida</taxon>
        <taxon>Rhabditina</taxon>
        <taxon>Rhabditomorpha</taxon>
        <taxon>Strongyloidea</taxon>
        <taxon>Ancylostomatidae</taxon>
        <taxon>Ancylostomatinae</taxon>
        <taxon>Ancylostoma</taxon>
    </lineage>
</organism>
<dbReference type="GO" id="GO:0006406">
    <property type="term" value="P:mRNA export from nucleus"/>
    <property type="evidence" value="ECO:0007669"/>
    <property type="project" value="TreeGrafter"/>
</dbReference>
<name>A0A368G269_ANCCA</name>
<dbReference type="STRING" id="29170.A0A368G269"/>
<dbReference type="PANTHER" id="PTHR12436:SF3">
    <property type="entry name" value="GERMINAL-CENTER ASSOCIATED NUCLEAR PROTEIN"/>
    <property type="match status" value="1"/>
</dbReference>
<feature type="domain" description="SAC3/GANP/THP3 conserved" evidence="1">
    <location>
        <begin position="19"/>
        <end position="298"/>
    </location>
</feature>
<dbReference type="EMBL" id="JOJR01000534">
    <property type="protein sequence ID" value="RCN36687.1"/>
    <property type="molecule type" value="Genomic_DNA"/>
</dbReference>
<keyword evidence="3" id="KW-1185">Reference proteome</keyword>
<dbReference type="GO" id="GO:0005737">
    <property type="term" value="C:cytoplasm"/>
    <property type="evidence" value="ECO:0007669"/>
    <property type="project" value="TreeGrafter"/>
</dbReference>
<protein>
    <recommendedName>
        <fullName evidence="1">SAC3/GANP/THP3 conserved domain-containing protein</fullName>
    </recommendedName>
</protein>
<evidence type="ECO:0000259" key="1">
    <source>
        <dbReference type="Pfam" id="PF03399"/>
    </source>
</evidence>
<proteinExistence type="predicted"/>
<sequence length="326" mass="37467">MSKEKNDVVQRVEGTCKTMCPRSEVCFRCSNGMVHILEKSRDSREEADASKMVKEYARPAAGRDHLHPECLRPPDVLVRTVRYLLKMYEHEKLARFGCVYSFVFDRLRAVRQDMILQDVSPLHTVRILQEMIPFYFDADYLCRTRSCDAYDEKLHSTSLEECLSRWREAVPAVPKDVISPSIVCANILQRIPLPSALVDIYIWRDFLDHDLFNILREIVIAFRCNNYIRFFRKLLQLPVDNVVVAAVQAVETLRYRALGTISIAYKSPNVKIPIAVLANWLLYKDSCDLVDVLSCCSVIHADSVVISSINLNDLLGKDSFKLLAKF</sequence>